<dbReference type="GO" id="GO:0000122">
    <property type="term" value="P:negative regulation of transcription by RNA polymerase II"/>
    <property type="evidence" value="ECO:0007669"/>
    <property type="project" value="TreeGrafter"/>
</dbReference>
<feature type="active site" description="Proton acceptor" evidence="4">
    <location>
        <position position="251"/>
    </location>
</feature>
<dbReference type="GO" id="GO:0017136">
    <property type="term" value="F:histone deacetylase activity, NAD-dependent"/>
    <property type="evidence" value="ECO:0007669"/>
    <property type="project" value="TreeGrafter"/>
</dbReference>
<dbReference type="GO" id="GO:0070403">
    <property type="term" value="F:NAD+ binding"/>
    <property type="evidence" value="ECO:0007669"/>
    <property type="project" value="InterPro"/>
</dbReference>
<dbReference type="Gene3D" id="3.30.1600.10">
    <property type="entry name" value="SIR2/SIRT2 'Small Domain"/>
    <property type="match status" value="1"/>
</dbReference>
<keyword evidence="4" id="KW-0479">Metal-binding</keyword>
<evidence type="ECO:0000256" key="3">
    <source>
        <dbReference type="ARBA" id="ARBA00023027"/>
    </source>
</evidence>
<reference evidence="8" key="1">
    <citation type="submission" date="2016-04" db="EMBL/GenBank/DDBJ databases">
        <title>Comparative genomics of biotechnologically important yeasts.</title>
        <authorList>
            <consortium name="DOE Joint Genome Institute"/>
            <person name="Riley R."/>
            <person name="Haridas S."/>
            <person name="Wolfe K.H."/>
            <person name="Lopes M.R."/>
            <person name="Hittinger C.T."/>
            <person name="Goker M."/>
            <person name="Salamov A."/>
            <person name="Wisecaver J."/>
            <person name="Long T.M."/>
            <person name="Aerts A.L."/>
            <person name="Barry K."/>
            <person name="Choi C."/>
            <person name="Clum A."/>
            <person name="Coughlan A.Y."/>
            <person name="Deshpande S."/>
            <person name="Douglass A.P."/>
            <person name="Hanson S.J."/>
            <person name="Klenk H.-P."/>
            <person name="Labutti K."/>
            <person name="Lapidus A."/>
            <person name="Lindquist E."/>
            <person name="Lipzen A."/>
            <person name="Meier-Kolthoff J.P."/>
            <person name="Ohm R.A."/>
            <person name="Otillar R.P."/>
            <person name="Pangilinan J."/>
            <person name="Peng Y."/>
            <person name="Rokas A."/>
            <person name="Rosa C.A."/>
            <person name="Scheuner C."/>
            <person name="Sibirny A.A."/>
            <person name="Slot J.C."/>
            <person name="Stielow J.B."/>
            <person name="Sun H."/>
            <person name="Kurtzman C.P."/>
            <person name="Blackwell M."/>
            <person name="Grigoriev I.V."/>
            <person name="Jeffries T.W."/>
        </authorList>
    </citation>
    <scope>NUCLEOTIDE SEQUENCE [LARGE SCALE GENOMIC DNA]</scope>
    <source>
        <strain evidence="8">NRRL YB-2248</strain>
    </source>
</reference>
<dbReference type="InterPro" id="IPR003000">
    <property type="entry name" value="Sirtuin"/>
</dbReference>
<dbReference type="PROSITE" id="PS50305">
    <property type="entry name" value="SIRTUIN"/>
    <property type="match status" value="1"/>
</dbReference>
<dbReference type="Gene3D" id="3.40.50.1220">
    <property type="entry name" value="TPP-binding domain"/>
    <property type="match status" value="1"/>
</dbReference>
<dbReference type="GO" id="GO:0031508">
    <property type="term" value="P:pericentric heterochromatin formation"/>
    <property type="evidence" value="ECO:0007669"/>
    <property type="project" value="TreeGrafter"/>
</dbReference>
<name>A0A1E4SXL3_9ASCO</name>
<dbReference type="InterPro" id="IPR026591">
    <property type="entry name" value="Sirtuin_cat_small_dom_sf"/>
</dbReference>
<dbReference type="EMBL" id="KV453858">
    <property type="protein sequence ID" value="ODV84223.1"/>
    <property type="molecule type" value="Genomic_DNA"/>
</dbReference>
<gene>
    <name evidence="7" type="ORF">CANARDRAFT_29379</name>
</gene>
<evidence type="ECO:0000256" key="1">
    <source>
        <dbReference type="ARBA" id="ARBA00006924"/>
    </source>
</evidence>
<dbReference type="GO" id="GO:0005634">
    <property type="term" value="C:nucleus"/>
    <property type="evidence" value="ECO:0007669"/>
    <property type="project" value="TreeGrafter"/>
</dbReference>
<dbReference type="InterPro" id="IPR029035">
    <property type="entry name" value="DHS-like_NAD/FAD-binding_dom"/>
</dbReference>
<evidence type="ECO:0000256" key="4">
    <source>
        <dbReference type="PROSITE-ProRule" id="PRU00236"/>
    </source>
</evidence>
<feature type="domain" description="Deacetylase sirtuin-type" evidence="6">
    <location>
        <begin position="106"/>
        <end position="449"/>
    </location>
</feature>
<sequence>MITPVFVKKEEQNVDVINLMSSEEEESSSPPMTPEEADRDSNIQNLKAEDDDQKIKYEVDMEEELQLFGKLLNQMQAPSSRKPKLKYRPPNGTVLDISKLNLLSGPLEDQVDIDDVSFLHHALLYSKKMVVITGAGISVDSGIPDFRSSNGLFQDLATKSTGSGKNLFDYNVFRSQESINKFEKMVAKLHRLSSTSKPTKFHHMLDGISSQGRMQRLYTQNIDCLDVQLPSLQTEVPLTFKMPFPKAIQLHGNIKLINCSKCNYIAELEEDFFTKKESLSESQKLIKNCPECEELNEVRLIAGKRTQSAGILRPRIVLYNEFHPDGEIIGNITESDLKSKPDCLVVVGTTLKIPGVRRLVKEMSKVVHSNKGCIIWINLEEPTQSIVDYVEYFDLIVSGNCQLVPDFITLYDHQYAQKKTTTKKAVLPKTKKTNTGKINKPLASKVKKEVKSETSGKINKPLASNVKKELKSKTTGKKIASLTKIEKS</sequence>
<accession>A0A1E4SXL3</accession>
<comment type="similarity">
    <text evidence="1">Belongs to the sirtuin family. Class I subfamily.</text>
</comment>
<feature type="binding site" evidence="4">
    <location>
        <position position="259"/>
    </location>
    <ligand>
        <name>Zn(2+)</name>
        <dbReference type="ChEBI" id="CHEBI:29105"/>
    </ligand>
</feature>
<dbReference type="GO" id="GO:0006282">
    <property type="term" value="P:regulation of DNA repair"/>
    <property type="evidence" value="ECO:0007669"/>
    <property type="project" value="TreeGrafter"/>
</dbReference>
<organism evidence="7 8">
    <name type="scientific">[Candida] arabinofermentans NRRL YB-2248</name>
    <dbReference type="NCBI Taxonomy" id="983967"/>
    <lineage>
        <taxon>Eukaryota</taxon>
        <taxon>Fungi</taxon>
        <taxon>Dikarya</taxon>
        <taxon>Ascomycota</taxon>
        <taxon>Saccharomycotina</taxon>
        <taxon>Pichiomycetes</taxon>
        <taxon>Pichiales</taxon>
        <taxon>Pichiaceae</taxon>
        <taxon>Ogataea</taxon>
        <taxon>Ogataea/Candida clade</taxon>
    </lineage>
</organism>
<dbReference type="STRING" id="983967.A0A1E4SXL3"/>
<evidence type="ECO:0000313" key="7">
    <source>
        <dbReference type="EMBL" id="ODV84223.1"/>
    </source>
</evidence>
<keyword evidence="3" id="KW-0520">NAD</keyword>
<feature type="binding site" evidence="4">
    <location>
        <position position="292"/>
    </location>
    <ligand>
        <name>Zn(2+)</name>
        <dbReference type="ChEBI" id="CHEBI:29105"/>
    </ligand>
</feature>
<evidence type="ECO:0000256" key="2">
    <source>
        <dbReference type="ARBA" id="ARBA00022679"/>
    </source>
</evidence>
<dbReference type="SUPFAM" id="SSF52467">
    <property type="entry name" value="DHS-like NAD/FAD-binding domain"/>
    <property type="match status" value="1"/>
</dbReference>
<feature type="binding site" evidence="4">
    <location>
        <position position="262"/>
    </location>
    <ligand>
        <name>Zn(2+)</name>
        <dbReference type="ChEBI" id="CHEBI:29105"/>
    </ligand>
</feature>
<protein>
    <recommendedName>
        <fullName evidence="6">Deacetylase sirtuin-type domain-containing protein</fullName>
    </recommendedName>
</protein>
<evidence type="ECO:0000259" key="6">
    <source>
        <dbReference type="PROSITE" id="PS50305"/>
    </source>
</evidence>
<dbReference type="OrthoDB" id="2919105at2759"/>
<feature type="region of interest" description="Disordered" evidence="5">
    <location>
        <begin position="18"/>
        <end position="52"/>
    </location>
</feature>
<dbReference type="GO" id="GO:1990414">
    <property type="term" value="P:replication-born double-strand break repair via sister chromatid exchange"/>
    <property type="evidence" value="ECO:0007669"/>
    <property type="project" value="TreeGrafter"/>
</dbReference>
<keyword evidence="8" id="KW-1185">Reference proteome</keyword>
<dbReference type="Proteomes" id="UP000094801">
    <property type="component" value="Unassembled WGS sequence"/>
</dbReference>
<keyword evidence="4" id="KW-0862">Zinc</keyword>
<dbReference type="Pfam" id="PF02146">
    <property type="entry name" value="SIR2"/>
    <property type="match status" value="1"/>
</dbReference>
<evidence type="ECO:0000313" key="8">
    <source>
        <dbReference type="Proteomes" id="UP000094801"/>
    </source>
</evidence>
<dbReference type="PANTHER" id="PTHR11085">
    <property type="entry name" value="NAD-DEPENDENT PROTEIN DEACYLASE SIRTUIN-5, MITOCHONDRIAL-RELATED"/>
    <property type="match status" value="1"/>
</dbReference>
<dbReference type="GO" id="GO:0046872">
    <property type="term" value="F:metal ion binding"/>
    <property type="evidence" value="ECO:0007669"/>
    <property type="project" value="UniProtKB-KW"/>
</dbReference>
<proteinExistence type="inferred from homology"/>
<dbReference type="PANTHER" id="PTHR11085:SF15">
    <property type="entry name" value="NAD-DEPENDENT HISTONE DEACETYLASE HST4"/>
    <property type="match status" value="1"/>
</dbReference>
<feature type="binding site" evidence="4">
    <location>
        <position position="289"/>
    </location>
    <ligand>
        <name>Zn(2+)</name>
        <dbReference type="ChEBI" id="CHEBI:29105"/>
    </ligand>
</feature>
<dbReference type="InterPro" id="IPR026590">
    <property type="entry name" value="Ssirtuin_cat_dom"/>
</dbReference>
<evidence type="ECO:0000256" key="5">
    <source>
        <dbReference type="SAM" id="MobiDB-lite"/>
    </source>
</evidence>
<keyword evidence="2" id="KW-0808">Transferase</keyword>
<dbReference type="GO" id="GO:0031934">
    <property type="term" value="C:mating-type region heterochromatin"/>
    <property type="evidence" value="ECO:0007669"/>
    <property type="project" value="TreeGrafter"/>
</dbReference>
<dbReference type="InterPro" id="IPR050134">
    <property type="entry name" value="NAD-dep_sirtuin_deacylases"/>
</dbReference>
<dbReference type="AlphaFoldDB" id="A0A1E4SXL3"/>